<protein>
    <recommendedName>
        <fullName evidence="2">HAT C-terminal dimerisation domain-containing protein</fullName>
    </recommendedName>
</protein>
<proteinExistence type="predicted"/>
<dbReference type="InterPro" id="IPR012337">
    <property type="entry name" value="RNaseH-like_sf"/>
</dbReference>
<reference evidence="3" key="1">
    <citation type="journal article" date="2023" name="Plant J.">
        <title>Genome sequences and population genomics provide insights into the demographic history, inbreeding, and mutation load of two 'living fossil' tree species of Dipteronia.</title>
        <authorList>
            <person name="Feng Y."/>
            <person name="Comes H.P."/>
            <person name="Chen J."/>
            <person name="Zhu S."/>
            <person name="Lu R."/>
            <person name="Zhang X."/>
            <person name="Li P."/>
            <person name="Qiu J."/>
            <person name="Olsen K.M."/>
            <person name="Qiu Y."/>
        </authorList>
    </citation>
    <scope>NUCLEOTIDE SEQUENCE</scope>
    <source>
        <strain evidence="3">NBL</strain>
    </source>
</reference>
<accession>A0AAE0A2D6</accession>
<evidence type="ECO:0000313" key="4">
    <source>
        <dbReference type="Proteomes" id="UP001281410"/>
    </source>
</evidence>
<feature type="chain" id="PRO_5042243919" description="HAT C-terminal dimerisation domain-containing protein" evidence="1">
    <location>
        <begin position="16"/>
        <end position="91"/>
    </location>
</feature>
<dbReference type="GO" id="GO:0046983">
    <property type="term" value="F:protein dimerization activity"/>
    <property type="evidence" value="ECO:0007669"/>
    <property type="project" value="InterPro"/>
</dbReference>
<evidence type="ECO:0000313" key="3">
    <source>
        <dbReference type="EMBL" id="KAK3198781.1"/>
    </source>
</evidence>
<sequence length="91" mass="10418">MFIILIVAHWWTAYGDETPELTSFVVKVLSLTCSSSACKRNWGTFNLHKFLRKKTLKDDEDPLVSEYVPSNDEWMVEEDVIEGTSADVDMS</sequence>
<comment type="caution">
    <text evidence="3">The sequence shown here is derived from an EMBL/GenBank/DDBJ whole genome shotgun (WGS) entry which is preliminary data.</text>
</comment>
<dbReference type="EMBL" id="JANJYJ010000007">
    <property type="protein sequence ID" value="KAK3198781.1"/>
    <property type="molecule type" value="Genomic_DNA"/>
</dbReference>
<feature type="domain" description="HAT C-terminal dimerisation" evidence="2">
    <location>
        <begin position="7"/>
        <end position="55"/>
    </location>
</feature>
<name>A0AAE0A2D6_9ROSI</name>
<keyword evidence="1" id="KW-0732">Signal</keyword>
<gene>
    <name evidence="3" type="ORF">Dsin_022196</name>
</gene>
<organism evidence="3 4">
    <name type="scientific">Dipteronia sinensis</name>
    <dbReference type="NCBI Taxonomy" id="43782"/>
    <lineage>
        <taxon>Eukaryota</taxon>
        <taxon>Viridiplantae</taxon>
        <taxon>Streptophyta</taxon>
        <taxon>Embryophyta</taxon>
        <taxon>Tracheophyta</taxon>
        <taxon>Spermatophyta</taxon>
        <taxon>Magnoliopsida</taxon>
        <taxon>eudicotyledons</taxon>
        <taxon>Gunneridae</taxon>
        <taxon>Pentapetalae</taxon>
        <taxon>rosids</taxon>
        <taxon>malvids</taxon>
        <taxon>Sapindales</taxon>
        <taxon>Sapindaceae</taxon>
        <taxon>Hippocastanoideae</taxon>
        <taxon>Acereae</taxon>
        <taxon>Dipteronia</taxon>
    </lineage>
</organism>
<dbReference type="Pfam" id="PF05699">
    <property type="entry name" value="Dimer_Tnp_hAT"/>
    <property type="match status" value="1"/>
</dbReference>
<dbReference type="InterPro" id="IPR008906">
    <property type="entry name" value="HATC_C_dom"/>
</dbReference>
<dbReference type="SUPFAM" id="SSF53098">
    <property type="entry name" value="Ribonuclease H-like"/>
    <property type="match status" value="1"/>
</dbReference>
<evidence type="ECO:0000259" key="2">
    <source>
        <dbReference type="Pfam" id="PF05699"/>
    </source>
</evidence>
<dbReference type="Proteomes" id="UP001281410">
    <property type="component" value="Unassembled WGS sequence"/>
</dbReference>
<feature type="signal peptide" evidence="1">
    <location>
        <begin position="1"/>
        <end position="15"/>
    </location>
</feature>
<dbReference type="AlphaFoldDB" id="A0AAE0A2D6"/>
<evidence type="ECO:0000256" key="1">
    <source>
        <dbReference type="SAM" id="SignalP"/>
    </source>
</evidence>
<keyword evidence="4" id="KW-1185">Reference proteome</keyword>